<sequence length="338" mass="37030">MMNLIDLHCDTISRLMTAGGSHNLADNDLSIDLGGMQKAGTLVQFFACFVHAVSYEDAGLTDGSTGRHMPAQISPKAWDRAYQAVLEMAGRIDGEQNDRIRTAHSYGEIRKNQEQGMISAVKAAEEGGILNGRLERLEELYDAGIRLITLTWNYPNCLGFPNSRTGDIMESGLTEFGFQAVERMNELGMIVDVSHLSDGGFWDCIKASCVPVCASHSNARALCPHPRNLTDEMLKALGEKGGVAGLNFYPAFLCENGVAVVDDIARHAVHMIKTGGEDVAAVGTDFDGFDSEPHEGWISHVSEMELVWEAMRKRGITPRQLDKVMSLNALRVIREAMK</sequence>
<dbReference type="GO" id="GO:0006508">
    <property type="term" value="P:proteolysis"/>
    <property type="evidence" value="ECO:0007669"/>
    <property type="project" value="InterPro"/>
</dbReference>
<keyword evidence="2" id="KW-1185">Reference proteome</keyword>
<comment type="caution">
    <text evidence="1">The sequence shown here is derived from an EMBL/GenBank/DDBJ whole genome shotgun (WGS) entry which is preliminary data.</text>
</comment>
<dbReference type="SUPFAM" id="SSF51556">
    <property type="entry name" value="Metallo-dependent hydrolases"/>
    <property type="match status" value="1"/>
</dbReference>
<dbReference type="CDD" id="cd01301">
    <property type="entry name" value="rDP_like"/>
    <property type="match status" value="1"/>
</dbReference>
<dbReference type="InterPro" id="IPR008257">
    <property type="entry name" value="Pept_M19"/>
</dbReference>
<dbReference type="EMBL" id="QGDL01000015">
    <property type="protein sequence ID" value="PWJ23077.1"/>
    <property type="molecule type" value="Genomic_DNA"/>
</dbReference>
<dbReference type="Pfam" id="PF01244">
    <property type="entry name" value="Peptidase_M19"/>
    <property type="match status" value="1"/>
</dbReference>
<evidence type="ECO:0000313" key="2">
    <source>
        <dbReference type="Proteomes" id="UP000245845"/>
    </source>
</evidence>
<dbReference type="AlphaFoldDB" id="A0A2Y9BIH6"/>
<dbReference type="PANTHER" id="PTHR10443:SF12">
    <property type="entry name" value="DIPEPTIDASE"/>
    <property type="match status" value="1"/>
</dbReference>
<gene>
    <name evidence="1" type="ORF">A8806_11511</name>
</gene>
<dbReference type="RefSeq" id="WP_109733073.1">
    <property type="nucleotide sequence ID" value="NZ_BAAACK010000024.1"/>
</dbReference>
<dbReference type="GO" id="GO:0070573">
    <property type="term" value="F:metallodipeptidase activity"/>
    <property type="evidence" value="ECO:0007669"/>
    <property type="project" value="InterPro"/>
</dbReference>
<evidence type="ECO:0000313" key="1">
    <source>
        <dbReference type="EMBL" id="PWJ23077.1"/>
    </source>
</evidence>
<accession>A0A2Y9BIH6</accession>
<dbReference type="PANTHER" id="PTHR10443">
    <property type="entry name" value="MICROSOMAL DIPEPTIDASE"/>
    <property type="match status" value="1"/>
</dbReference>
<proteinExistence type="predicted"/>
<dbReference type="OrthoDB" id="9804920at2"/>
<protein>
    <submittedName>
        <fullName evidence="1">Membrane dipeptidase</fullName>
    </submittedName>
</protein>
<dbReference type="Gene3D" id="3.20.20.140">
    <property type="entry name" value="Metal-dependent hydrolases"/>
    <property type="match status" value="1"/>
</dbReference>
<name>A0A2Y9BIH6_9FIRM</name>
<reference evidence="1 2" key="1">
    <citation type="submission" date="2018-05" db="EMBL/GenBank/DDBJ databases">
        <title>The Hungate 1000. A catalogue of reference genomes from the rumen microbiome.</title>
        <authorList>
            <person name="Kelly W."/>
        </authorList>
    </citation>
    <scope>NUCLEOTIDE SEQUENCE [LARGE SCALE GENOMIC DNA]</scope>
    <source>
        <strain evidence="1 2">NLAE-zl-C242</strain>
    </source>
</reference>
<organism evidence="1 2">
    <name type="scientific">Faecalicatena orotica</name>
    <dbReference type="NCBI Taxonomy" id="1544"/>
    <lineage>
        <taxon>Bacteria</taxon>
        <taxon>Bacillati</taxon>
        <taxon>Bacillota</taxon>
        <taxon>Clostridia</taxon>
        <taxon>Lachnospirales</taxon>
        <taxon>Lachnospiraceae</taxon>
        <taxon>Faecalicatena</taxon>
    </lineage>
</organism>
<dbReference type="PROSITE" id="PS51365">
    <property type="entry name" value="RENAL_DIPEPTIDASE_2"/>
    <property type="match status" value="1"/>
</dbReference>
<dbReference type="InterPro" id="IPR032466">
    <property type="entry name" value="Metal_Hydrolase"/>
</dbReference>
<dbReference type="Proteomes" id="UP000245845">
    <property type="component" value="Unassembled WGS sequence"/>
</dbReference>